<dbReference type="EMBL" id="AEQP01000022">
    <property type="protein sequence ID" value="EFV94111.1"/>
    <property type="molecule type" value="Genomic_DNA"/>
</dbReference>
<evidence type="ECO:0000313" key="1">
    <source>
        <dbReference type="EMBL" id="EFV94111.1"/>
    </source>
</evidence>
<evidence type="ECO:0000313" key="2">
    <source>
        <dbReference type="Proteomes" id="UP000011021"/>
    </source>
</evidence>
<dbReference type="HOGENOM" id="CLU_1702064_0_0_4"/>
<dbReference type="Proteomes" id="UP000011021">
    <property type="component" value="Unassembled WGS sequence"/>
</dbReference>
<protein>
    <submittedName>
        <fullName evidence="1">Uncharacterized protein</fullName>
    </submittedName>
</protein>
<proteinExistence type="predicted"/>
<name>E7RZW2_9BURK</name>
<gene>
    <name evidence="1" type="ORF">HMPREF0551_2226</name>
</gene>
<accession>E7RZW2</accession>
<dbReference type="RefSeq" id="WP_005674629.1">
    <property type="nucleotide sequence ID" value="NZ_CP146288.1"/>
</dbReference>
<reference evidence="1 2" key="1">
    <citation type="submission" date="2010-12" db="EMBL/GenBank/DDBJ databases">
        <authorList>
            <person name="Muzny D."/>
            <person name="Qin X."/>
            <person name="Deng J."/>
            <person name="Jiang H."/>
            <person name="Liu Y."/>
            <person name="Qu J."/>
            <person name="Song X.-Z."/>
            <person name="Zhang L."/>
            <person name="Thornton R."/>
            <person name="Coyle M."/>
            <person name="Francisco L."/>
            <person name="Jackson L."/>
            <person name="Javaid M."/>
            <person name="Korchina V."/>
            <person name="Kovar C."/>
            <person name="Mata R."/>
            <person name="Mathew T."/>
            <person name="Ngo R."/>
            <person name="Nguyen L."/>
            <person name="Nguyen N."/>
            <person name="Okwuonu G."/>
            <person name="Ongeri F."/>
            <person name="Pham C."/>
            <person name="Simmons D."/>
            <person name="Wilczek-Boney K."/>
            <person name="Hale W."/>
            <person name="Jakkamsetti A."/>
            <person name="Pham P."/>
            <person name="Ruth R."/>
            <person name="San Lucas F."/>
            <person name="Warren J."/>
            <person name="Zhang J."/>
            <person name="Zhao Z."/>
            <person name="Zhou C."/>
            <person name="Zhu D."/>
            <person name="Lee S."/>
            <person name="Bess C."/>
            <person name="Blankenburg K."/>
            <person name="Forbes L."/>
            <person name="Fu Q."/>
            <person name="Gubbala S."/>
            <person name="Hirani K."/>
            <person name="Jayaseelan J.C."/>
            <person name="Lara F."/>
            <person name="Munidasa M."/>
            <person name="Palculict T."/>
            <person name="Patil S."/>
            <person name="Pu L.-L."/>
            <person name="Saada N."/>
            <person name="Tang L."/>
            <person name="Weissenberger G."/>
            <person name="Zhu Y."/>
            <person name="Hemphill L."/>
            <person name="Shang Y."/>
            <person name="Youmans B."/>
            <person name="Ayvaz T."/>
            <person name="Ross M."/>
            <person name="Santibanez J."/>
            <person name="Aqrawi P."/>
            <person name="Gross S."/>
            <person name="Joshi V."/>
            <person name="Fowler G."/>
            <person name="Nazareth L."/>
            <person name="Reid J."/>
            <person name="Worley K."/>
            <person name="Petrosino J."/>
            <person name="Highlander S."/>
            <person name="Gibbs R."/>
        </authorList>
    </citation>
    <scope>NUCLEOTIDE SEQUENCE [LARGE SCALE GENOMIC DNA]</scope>
    <source>
        <strain evidence="1 2">ATCC 51599</strain>
    </source>
</reference>
<dbReference type="AlphaFoldDB" id="E7RZW2"/>
<organism evidence="1 2">
    <name type="scientific">Lautropia mirabilis ATCC 51599</name>
    <dbReference type="NCBI Taxonomy" id="887898"/>
    <lineage>
        <taxon>Bacteria</taxon>
        <taxon>Pseudomonadati</taxon>
        <taxon>Pseudomonadota</taxon>
        <taxon>Betaproteobacteria</taxon>
        <taxon>Burkholderiales</taxon>
        <taxon>Burkholderiaceae</taxon>
        <taxon>Lautropia</taxon>
    </lineage>
</organism>
<keyword evidence="2" id="KW-1185">Reference proteome</keyword>
<comment type="caution">
    <text evidence="1">The sequence shown here is derived from an EMBL/GenBank/DDBJ whole genome shotgun (WGS) entry which is preliminary data.</text>
</comment>
<sequence>MSAAMLGGWTSSVSASPGFLGKYDFAHPMFLQGTVVGIEPTLPRARLTVRVPRAGGRPPRDREWMRPLEDAEARPTLTILSPLNRSGQLVLTLDWRLSRAVLDEPELLKAGDPVSAVVYFRSARDEYHGELLVVLLRTPDEQVLVSSRPPVPRP</sequence>